<gene>
    <name evidence="7" type="ORF">O9G_000167</name>
</gene>
<evidence type="ECO:0000256" key="3">
    <source>
        <dbReference type="ARBA" id="ARBA00022989"/>
    </source>
</evidence>
<evidence type="ECO:0000256" key="5">
    <source>
        <dbReference type="SAM" id="Phobius"/>
    </source>
</evidence>
<feature type="transmembrane region" description="Helical" evidence="5">
    <location>
        <begin position="228"/>
        <end position="245"/>
    </location>
</feature>
<feature type="domain" description="TLC" evidence="6">
    <location>
        <begin position="117"/>
        <end position="279"/>
    </location>
</feature>
<comment type="subcellular location">
    <subcellularLocation>
        <location evidence="1">Membrane</location>
        <topology evidence="1">Multi-pass membrane protein</topology>
    </subcellularLocation>
</comment>
<sequence length="416" mass="47761">MPFAESFSGGMTLFFVLNGILTFGEMKIFKNGLNGIVGWVWSFSVMLYLSPLFIEPFIAQSIDKTGHVYNEWDLFTRQLRNWPFQLVPRTCETKLPKYFPGLIDDPNRLRRLILTLLSTVNATFVSSFGILKLSDKSGRLDDSLSVYTMSSLLGYFAHDTFASRDDWREYPAELFHHLVGFMILLGAFSSKKYSKEIPKFALLELSTILLNVNWLLREFNPKTYIHRSLATFVCLFFILRIVWMGKQIYRFEKNDKEYNESFSMKWGFRLVYGLQVFWMRIGAKCKINIIYSTLLIDRLSASFSLFKSSFSFSRLLIYFSRFDINESPSSIDFSSDLIINKINNYGFCLSVAGKGIIFSMDSLKLTLLFSEVLTTGDGSISIGVFPAVDVTFPFSNHKKLIIFLPFVSVGGSIERT</sequence>
<evidence type="ECO:0000256" key="2">
    <source>
        <dbReference type="ARBA" id="ARBA00022692"/>
    </source>
</evidence>
<feature type="transmembrane region" description="Helical" evidence="5">
    <location>
        <begin position="6"/>
        <end position="24"/>
    </location>
</feature>
<dbReference type="GO" id="GO:0055088">
    <property type="term" value="P:lipid homeostasis"/>
    <property type="evidence" value="ECO:0007669"/>
    <property type="project" value="TreeGrafter"/>
</dbReference>
<proteinExistence type="predicted"/>
<dbReference type="InterPro" id="IPR050846">
    <property type="entry name" value="TLCD"/>
</dbReference>
<feature type="transmembrane region" description="Helical" evidence="5">
    <location>
        <begin position="112"/>
        <end position="131"/>
    </location>
</feature>
<keyword evidence="2 5" id="KW-0812">Transmembrane</keyword>
<evidence type="ECO:0000259" key="6">
    <source>
        <dbReference type="Pfam" id="PF03798"/>
    </source>
</evidence>
<protein>
    <recommendedName>
        <fullName evidence="6">TLC domain-containing protein</fullName>
    </recommendedName>
</protein>
<organism evidence="7 8">
    <name type="scientific">Rozella allomycis (strain CSF55)</name>
    <dbReference type="NCBI Taxonomy" id="988480"/>
    <lineage>
        <taxon>Eukaryota</taxon>
        <taxon>Fungi</taxon>
        <taxon>Fungi incertae sedis</taxon>
        <taxon>Cryptomycota</taxon>
        <taxon>Cryptomycota incertae sedis</taxon>
        <taxon>Rozella</taxon>
    </lineage>
</organism>
<dbReference type="PANTHER" id="PTHR13439">
    <property type="entry name" value="CT120 PROTEIN"/>
    <property type="match status" value="1"/>
</dbReference>
<dbReference type="GO" id="GO:0016020">
    <property type="term" value="C:membrane"/>
    <property type="evidence" value="ECO:0007669"/>
    <property type="project" value="UniProtKB-SubCell"/>
</dbReference>
<dbReference type="Pfam" id="PF03798">
    <property type="entry name" value="TRAM_LAG1_CLN8"/>
    <property type="match status" value="1"/>
</dbReference>
<keyword evidence="4 5" id="KW-0472">Membrane</keyword>
<keyword evidence="8" id="KW-1185">Reference proteome</keyword>
<dbReference type="InterPro" id="IPR006634">
    <property type="entry name" value="TLC-dom"/>
</dbReference>
<evidence type="ECO:0000256" key="4">
    <source>
        <dbReference type="ARBA" id="ARBA00023136"/>
    </source>
</evidence>
<accession>A0A075AT54</accession>
<evidence type="ECO:0000256" key="1">
    <source>
        <dbReference type="ARBA" id="ARBA00004141"/>
    </source>
</evidence>
<keyword evidence="3 5" id="KW-1133">Transmembrane helix</keyword>
<name>A0A075AT54_ROZAC</name>
<dbReference type="PANTHER" id="PTHR13439:SF0">
    <property type="entry name" value="TOPOISOMERASE I DAMAGE AFFECTED PROTEIN 4"/>
    <property type="match status" value="1"/>
</dbReference>
<dbReference type="GO" id="GO:0005783">
    <property type="term" value="C:endoplasmic reticulum"/>
    <property type="evidence" value="ECO:0007669"/>
    <property type="project" value="TreeGrafter"/>
</dbReference>
<feature type="transmembrane region" description="Helical" evidence="5">
    <location>
        <begin position="36"/>
        <end position="54"/>
    </location>
</feature>
<reference evidence="7 8" key="1">
    <citation type="journal article" date="2013" name="Curr. Biol.">
        <title>Shared signatures of parasitism and phylogenomics unite Cryptomycota and microsporidia.</title>
        <authorList>
            <person name="James T.Y."/>
            <person name="Pelin A."/>
            <person name="Bonen L."/>
            <person name="Ahrendt S."/>
            <person name="Sain D."/>
            <person name="Corradi N."/>
            <person name="Stajich J.E."/>
        </authorList>
    </citation>
    <scope>NUCLEOTIDE SEQUENCE [LARGE SCALE GENOMIC DNA]</scope>
    <source>
        <strain evidence="7 8">CSF55</strain>
    </source>
</reference>
<dbReference type="AlphaFoldDB" id="A0A075AT54"/>
<evidence type="ECO:0000313" key="8">
    <source>
        <dbReference type="Proteomes" id="UP000030755"/>
    </source>
</evidence>
<evidence type="ECO:0000313" key="7">
    <source>
        <dbReference type="EMBL" id="EPZ31688.1"/>
    </source>
</evidence>
<dbReference type="Proteomes" id="UP000030755">
    <property type="component" value="Unassembled WGS sequence"/>
</dbReference>
<dbReference type="HOGENOM" id="CLU_660825_0_0_1"/>
<dbReference type="EMBL" id="KE561209">
    <property type="protein sequence ID" value="EPZ31688.1"/>
    <property type="molecule type" value="Genomic_DNA"/>
</dbReference>